<keyword evidence="2" id="KW-1185">Reference proteome</keyword>
<dbReference type="OrthoDB" id="8911335at2"/>
<dbReference type="AlphaFoldDB" id="A0A385C922"/>
<organism evidence="1 2">
    <name type="scientific">Acinetobacter wuhouensis</name>
    <dbReference type="NCBI Taxonomy" id="1879050"/>
    <lineage>
        <taxon>Bacteria</taxon>
        <taxon>Pseudomonadati</taxon>
        <taxon>Pseudomonadota</taxon>
        <taxon>Gammaproteobacteria</taxon>
        <taxon>Moraxellales</taxon>
        <taxon>Moraxellaceae</taxon>
        <taxon>Acinetobacter</taxon>
    </lineage>
</organism>
<dbReference type="KEGG" id="awu:BEN71_15500"/>
<proteinExistence type="predicted"/>
<evidence type="ECO:0000313" key="1">
    <source>
        <dbReference type="EMBL" id="RZG43797.1"/>
    </source>
</evidence>
<reference evidence="1 2" key="1">
    <citation type="submission" date="2019-02" db="EMBL/GenBank/DDBJ databases">
        <title>The Batch Genome Submission of Acinetobacter spp. strains.</title>
        <authorList>
            <person name="Qin J."/>
            <person name="Hu Y."/>
            <person name="Ye H."/>
            <person name="Wei L."/>
            <person name="Feng Y."/>
            <person name="Zong Z."/>
        </authorList>
    </citation>
    <scope>NUCLEOTIDE SEQUENCE [LARGE SCALE GENOMIC DNA]</scope>
    <source>
        <strain evidence="1 2">WCHAW060049</strain>
    </source>
</reference>
<comment type="caution">
    <text evidence="1">The sequence shown here is derived from an EMBL/GenBank/DDBJ whole genome shotgun (WGS) entry which is preliminary data.</text>
</comment>
<dbReference type="EMBL" id="SGSQ01000029">
    <property type="protein sequence ID" value="RZG43797.1"/>
    <property type="molecule type" value="Genomic_DNA"/>
</dbReference>
<protein>
    <submittedName>
        <fullName evidence="1">Uncharacterized protein</fullName>
    </submittedName>
</protein>
<dbReference type="RefSeq" id="WP_068974113.1">
    <property type="nucleotide sequence ID" value="NZ_CP031716.1"/>
</dbReference>
<accession>A0A385C922</accession>
<dbReference type="Proteomes" id="UP000293863">
    <property type="component" value="Unassembled WGS sequence"/>
</dbReference>
<sequence>MKMRSAQKIQPDWWSKTFVGLFLGLSFAFACSALITMWGIEHIDRGVAPQLGMWSIPWIWCPLFFIAYFIPRGWQAFLLYLGLNIIAYSLVFWLRR</sequence>
<name>A0A385C922_9GAMM</name>
<dbReference type="PROSITE" id="PS51257">
    <property type="entry name" value="PROKAR_LIPOPROTEIN"/>
    <property type="match status" value="1"/>
</dbReference>
<dbReference type="STRING" id="1879050.GCA_001696605_01454"/>
<gene>
    <name evidence="1" type="ORF">EXU28_16340</name>
</gene>
<evidence type="ECO:0000313" key="2">
    <source>
        <dbReference type="Proteomes" id="UP000293863"/>
    </source>
</evidence>